<comment type="caution">
    <text evidence="2">The sequence shown here is derived from an EMBL/GenBank/DDBJ whole genome shotgun (WGS) entry which is preliminary data.</text>
</comment>
<dbReference type="InterPro" id="IPR032675">
    <property type="entry name" value="LRR_dom_sf"/>
</dbReference>
<dbReference type="AlphaFoldDB" id="A0A8H7DKD9"/>
<keyword evidence="1" id="KW-0732">Signal</keyword>
<evidence type="ECO:0000256" key="1">
    <source>
        <dbReference type="SAM" id="SignalP"/>
    </source>
</evidence>
<protein>
    <submittedName>
        <fullName evidence="2">Uncharacterized protein</fullName>
    </submittedName>
</protein>
<keyword evidence="3" id="KW-1185">Reference proteome</keyword>
<proteinExistence type="predicted"/>
<accession>A0A8H7DKD9</accession>
<evidence type="ECO:0000313" key="3">
    <source>
        <dbReference type="Proteomes" id="UP000623467"/>
    </source>
</evidence>
<name>A0A8H7DKD9_9AGAR</name>
<dbReference type="EMBL" id="JACAZH010000001">
    <property type="protein sequence ID" value="KAF7376632.1"/>
    <property type="molecule type" value="Genomic_DNA"/>
</dbReference>
<reference evidence="2" key="1">
    <citation type="submission" date="2020-05" db="EMBL/GenBank/DDBJ databases">
        <title>Mycena genomes resolve the evolution of fungal bioluminescence.</title>
        <authorList>
            <person name="Tsai I.J."/>
        </authorList>
    </citation>
    <scope>NUCLEOTIDE SEQUENCE</scope>
    <source>
        <strain evidence="2">160909Yilan</strain>
    </source>
</reference>
<sequence length="200" mass="22133">MYWRSSGHFWAFLGHLLLPELHNLKLDGLENPGSAASADPLISFLAASTHLETISICSSTFSKSCLTTFLCGLPPTICRLDIFENRERHPWVGAVLDDDDVLATLELRPDSSTVCPALLELVISPFNAISDEALFRVITSRMPTLRRVDVAFDREMEVDILPRLQSFVESGAQISITYPTVPLGYFSPWIGLPDRPLGSS</sequence>
<dbReference type="OrthoDB" id="3059393at2759"/>
<feature type="chain" id="PRO_5034761182" evidence="1">
    <location>
        <begin position="24"/>
        <end position="200"/>
    </location>
</feature>
<feature type="signal peptide" evidence="1">
    <location>
        <begin position="1"/>
        <end position="23"/>
    </location>
</feature>
<dbReference type="SUPFAM" id="SSF52047">
    <property type="entry name" value="RNI-like"/>
    <property type="match status" value="1"/>
</dbReference>
<dbReference type="Gene3D" id="3.80.10.10">
    <property type="entry name" value="Ribonuclease Inhibitor"/>
    <property type="match status" value="1"/>
</dbReference>
<organism evidence="2 3">
    <name type="scientific">Mycena sanguinolenta</name>
    <dbReference type="NCBI Taxonomy" id="230812"/>
    <lineage>
        <taxon>Eukaryota</taxon>
        <taxon>Fungi</taxon>
        <taxon>Dikarya</taxon>
        <taxon>Basidiomycota</taxon>
        <taxon>Agaricomycotina</taxon>
        <taxon>Agaricomycetes</taxon>
        <taxon>Agaricomycetidae</taxon>
        <taxon>Agaricales</taxon>
        <taxon>Marasmiineae</taxon>
        <taxon>Mycenaceae</taxon>
        <taxon>Mycena</taxon>
    </lineage>
</organism>
<gene>
    <name evidence="2" type="ORF">MSAN_00080000</name>
</gene>
<dbReference type="Proteomes" id="UP000623467">
    <property type="component" value="Unassembled WGS sequence"/>
</dbReference>
<evidence type="ECO:0000313" key="2">
    <source>
        <dbReference type="EMBL" id="KAF7376632.1"/>
    </source>
</evidence>